<dbReference type="RefSeq" id="WP_336849948.1">
    <property type="nucleotide sequence ID" value="NZ_JBBBOM010000075.1"/>
</dbReference>
<protein>
    <submittedName>
        <fullName evidence="1">Uncharacterized protein</fullName>
    </submittedName>
</protein>
<dbReference type="EMBL" id="JBBBON010000031">
    <property type="protein sequence ID" value="MEI7104993.1"/>
    <property type="molecule type" value="Genomic_DNA"/>
</dbReference>
<accession>A0ABU8K5M5</accession>
<organism evidence="1 2">
    <name type="scientific">Pectobacterium versatile</name>
    <dbReference type="NCBI Taxonomy" id="2488639"/>
    <lineage>
        <taxon>Bacteria</taxon>
        <taxon>Pseudomonadati</taxon>
        <taxon>Pseudomonadota</taxon>
        <taxon>Gammaproteobacteria</taxon>
        <taxon>Enterobacterales</taxon>
        <taxon>Pectobacteriaceae</taxon>
        <taxon>Pectobacterium</taxon>
    </lineage>
</organism>
<evidence type="ECO:0000313" key="2">
    <source>
        <dbReference type="Proteomes" id="UP001313132"/>
    </source>
</evidence>
<comment type="caution">
    <text evidence="1">The sequence shown here is derived from an EMBL/GenBank/DDBJ whole genome shotgun (WGS) entry which is preliminary data.</text>
</comment>
<evidence type="ECO:0000313" key="1">
    <source>
        <dbReference type="EMBL" id="MEI7104993.1"/>
    </source>
</evidence>
<reference evidence="1 2" key="1">
    <citation type="submission" date="2024-03" db="EMBL/GenBank/DDBJ databases">
        <title>Analysis of soft rot Pectobacteriaceae population diversity in US potato growing regions between 2016 and 2022.</title>
        <authorList>
            <person name="Ma X."/>
            <person name="Zhang X."/>
            <person name="Stodghill P."/>
            <person name="Rioux R."/>
            <person name="Babler B."/>
            <person name="Shrestha S."/>
            <person name="Babler B."/>
            <person name="Rivedal H."/>
            <person name="Frost K."/>
            <person name="Hao J."/>
            <person name="Secor G."/>
            <person name="Swingle B."/>
        </authorList>
    </citation>
    <scope>NUCLEOTIDE SEQUENCE [LARGE SCALE GENOMIC DNA]</scope>
    <source>
        <strain evidence="1 2">UMSS2</strain>
    </source>
</reference>
<dbReference type="Proteomes" id="UP001313132">
    <property type="component" value="Unassembled WGS sequence"/>
</dbReference>
<proteinExistence type="predicted"/>
<keyword evidence="2" id="KW-1185">Reference proteome</keyword>
<gene>
    <name evidence="1" type="ORF">WCT63_21435</name>
</gene>
<sequence length="265" mass="30821">MEDLIKKCYDKINYDQHEECSSSLGDDCLECSYNMYWGGNDVDYQCENKRLIYITRYFPAHSSEIYNALYGLFLTFHDEIKDKNKLVFASFGGGPGIDTYSFHRLLNSCSEEIECKSILAFRIEACEEWTELAKEVMFINSPEDFERKYYRRIADVTSDDIRISEKFDIAVLSYIVSELNDNGVDKLIENILKNKSKQSYILINDRSEDDVIKKINKIMTSVTVGGYSQCQFNNEHCGFSFPDDIYSDMSPKVYRKSVYFTGKLK</sequence>
<name>A0ABU8K5M5_9GAMM</name>